<keyword evidence="1" id="KW-0472">Membrane</keyword>
<evidence type="ECO:0000313" key="3">
    <source>
        <dbReference type="Proteomes" id="UP001341840"/>
    </source>
</evidence>
<keyword evidence="3" id="KW-1185">Reference proteome</keyword>
<sequence>MTSNKSRPSNMNDNLHLQAISEQDPTLISLNRWLLLIIILVTMTIFWPSLIDGVNEDYNRFTAFVMARFGTFIVPEVKYSLQVYDEMLNRN</sequence>
<reference evidence="2 3" key="1">
    <citation type="journal article" date="2023" name="Plants (Basel)">
        <title>Bridging the Gap: Combining Genomics and Transcriptomics Approaches to Understand Stylosanthes scabra, an Orphan Legume from the Brazilian Caatinga.</title>
        <authorList>
            <person name="Ferreira-Neto J.R.C."/>
            <person name="da Silva M.D."/>
            <person name="Binneck E."/>
            <person name="de Melo N.F."/>
            <person name="da Silva R.H."/>
            <person name="de Melo A.L.T.M."/>
            <person name="Pandolfi V."/>
            <person name="Bustamante F.O."/>
            <person name="Brasileiro-Vidal A.C."/>
            <person name="Benko-Iseppon A.M."/>
        </authorList>
    </citation>
    <scope>NUCLEOTIDE SEQUENCE [LARGE SCALE GENOMIC DNA]</scope>
    <source>
        <tissue evidence="2">Leaves</tissue>
    </source>
</reference>
<proteinExistence type="predicted"/>
<gene>
    <name evidence="2" type="ORF">PIB30_083567</name>
</gene>
<keyword evidence="1" id="KW-1133">Transmembrane helix</keyword>
<evidence type="ECO:0000256" key="1">
    <source>
        <dbReference type="SAM" id="Phobius"/>
    </source>
</evidence>
<organism evidence="2 3">
    <name type="scientific">Stylosanthes scabra</name>
    <dbReference type="NCBI Taxonomy" id="79078"/>
    <lineage>
        <taxon>Eukaryota</taxon>
        <taxon>Viridiplantae</taxon>
        <taxon>Streptophyta</taxon>
        <taxon>Embryophyta</taxon>
        <taxon>Tracheophyta</taxon>
        <taxon>Spermatophyta</taxon>
        <taxon>Magnoliopsida</taxon>
        <taxon>eudicotyledons</taxon>
        <taxon>Gunneridae</taxon>
        <taxon>Pentapetalae</taxon>
        <taxon>rosids</taxon>
        <taxon>fabids</taxon>
        <taxon>Fabales</taxon>
        <taxon>Fabaceae</taxon>
        <taxon>Papilionoideae</taxon>
        <taxon>50 kb inversion clade</taxon>
        <taxon>dalbergioids sensu lato</taxon>
        <taxon>Dalbergieae</taxon>
        <taxon>Pterocarpus clade</taxon>
        <taxon>Stylosanthes</taxon>
    </lineage>
</organism>
<dbReference type="EMBL" id="JASCZI010242981">
    <property type="protein sequence ID" value="MED6212469.1"/>
    <property type="molecule type" value="Genomic_DNA"/>
</dbReference>
<dbReference type="Proteomes" id="UP001341840">
    <property type="component" value="Unassembled WGS sequence"/>
</dbReference>
<evidence type="ECO:0000313" key="2">
    <source>
        <dbReference type="EMBL" id="MED6212469.1"/>
    </source>
</evidence>
<comment type="caution">
    <text evidence="2">The sequence shown here is derived from an EMBL/GenBank/DDBJ whole genome shotgun (WGS) entry which is preliminary data.</text>
</comment>
<protein>
    <submittedName>
        <fullName evidence="2">Uncharacterized protein</fullName>
    </submittedName>
</protein>
<accession>A0ABU6YR51</accession>
<name>A0ABU6YR51_9FABA</name>
<keyword evidence="1" id="KW-0812">Transmembrane</keyword>
<feature type="transmembrane region" description="Helical" evidence="1">
    <location>
        <begin position="33"/>
        <end position="51"/>
    </location>
</feature>